<protein>
    <submittedName>
        <fullName evidence="1">Uncharacterized protein</fullName>
    </submittedName>
</protein>
<evidence type="ECO:0000313" key="2">
    <source>
        <dbReference type="Proteomes" id="UP000229526"/>
    </source>
</evidence>
<sequence>MVRTLDEVVENLRKIIERRNSYHDRVSDEQARRTLTAAADVQVGVGVLLLGLTDEELLSLEKDAAS</sequence>
<dbReference type="Proteomes" id="UP000229526">
    <property type="component" value="Unassembled WGS sequence"/>
</dbReference>
<proteinExistence type="predicted"/>
<accession>A0A2H0UKT5</accession>
<dbReference type="EMBL" id="PFBD01000020">
    <property type="protein sequence ID" value="PIR87017.1"/>
    <property type="molecule type" value="Genomic_DNA"/>
</dbReference>
<evidence type="ECO:0000313" key="1">
    <source>
        <dbReference type="EMBL" id="PIR87017.1"/>
    </source>
</evidence>
<organism evidence="1 2">
    <name type="scientific">Candidatus Harrisonbacteria bacterium CG10_big_fil_rev_8_21_14_0_10_49_15</name>
    <dbReference type="NCBI Taxonomy" id="1974587"/>
    <lineage>
        <taxon>Bacteria</taxon>
        <taxon>Candidatus Harrisoniibacteriota</taxon>
    </lineage>
</organism>
<gene>
    <name evidence="1" type="ORF">COU11_02190</name>
</gene>
<dbReference type="AlphaFoldDB" id="A0A2H0UKT5"/>
<comment type="caution">
    <text evidence="1">The sequence shown here is derived from an EMBL/GenBank/DDBJ whole genome shotgun (WGS) entry which is preliminary data.</text>
</comment>
<reference evidence="2" key="1">
    <citation type="submission" date="2017-09" db="EMBL/GenBank/DDBJ databases">
        <title>Depth-based differentiation of microbial function through sediment-hosted aquifers and enrichment of novel symbionts in the deep terrestrial subsurface.</title>
        <authorList>
            <person name="Probst A.J."/>
            <person name="Ladd B."/>
            <person name="Jarett J.K."/>
            <person name="Geller-Mcgrath D.E."/>
            <person name="Sieber C.M.K."/>
            <person name="Emerson J.B."/>
            <person name="Anantharaman K."/>
            <person name="Thomas B.C."/>
            <person name="Malmstrom R."/>
            <person name="Stieglmeier M."/>
            <person name="Klingl A."/>
            <person name="Woyke T."/>
            <person name="Ryan C.M."/>
            <person name="Banfield J.F."/>
        </authorList>
    </citation>
    <scope>NUCLEOTIDE SEQUENCE [LARGE SCALE GENOMIC DNA]</scope>
</reference>
<name>A0A2H0UKT5_9BACT</name>